<dbReference type="PROSITE" id="PS50157">
    <property type="entry name" value="ZINC_FINGER_C2H2_2"/>
    <property type="match status" value="3"/>
</dbReference>
<gene>
    <name evidence="6" type="ORF">PMAYCL1PPCAC_04443</name>
</gene>
<evidence type="ECO:0000313" key="6">
    <source>
        <dbReference type="EMBL" id="GMR34248.1"/>
    </source>
</evidence>
<keyword evidence="2 4" id="KW-0863">Zinc-finger</keyword>
<dbReference type="PANTHER" id="PTHR23235">
    <property type="entry name" value="KRUEPPEL-LIKE TRANSCRIPTION FACTOR"/>
    <property type="match status" value="1"/>
</dbReference>
<dbReference type="GO" id="GO:0008270">
    <property type="term" value="F:zinc ion binding"/>
    <property type="evidence" value="ECO:0007669"/>
    <property type="project" value="UniProtKB-KW"/>
</dbReference>
<evidence type="ECO:0000256" key="2">
    <source>
        <dbReference type="ARBA" id="ARBA00022771"/>
    </source>
</evidence>
<dbReference type="EMBL" id="BTRK01000002">
    <property type="protein sequence ID" value="GMR34248.1"/>
    <property type="molecule type" value="Genomic_DNA"/>
</dbReference>
<evidence type="ECO:0000259" key="5">
    <source>
        <dbReference type="PROSITE" id="PS50157"/>
    </source>
</evidence>
<dbReference type="PANTHER" id="PTHR23235:SF145">
    <property type="entry name" value="KRUPPEL-LIKE FACTOR 1"/>
    <property type="match status" value="1"/>
</dbReference>
<feature type="domain" description="C2H2-type" evidence="5">
    <location>
        <begin position="319"/>
        <end position="348"/>
    </location>
</feature>
<feature type="domain" description="C2H2-type" evidence="5">
    <location>
        <begin position="349"/>
        <end position="372"/>
    </location>
</feature>
<evidence type="ECO:0000256" key="3">
    <source>
        <dbReference type="ARBA" id="ARBA00022833"/>
    </source>
</evidence>
<organism evidence="6 7">
    <name type="scientific">Pristionchus mayeri</name>
    <dbReference type="NCBI Taxonomy" id="1317129"/>
    <lineage>
        <taxon>Eukaryota</taxon>
        <taxon>Metazoa</taxon>
        <taxon>Ecdysozoa</taxon>
        <taxon>Nematoda</taxon>
        <taxon>Chromadorea</taxon>
        <taxon>Rhabditida</taxon>
        <taxon>Rhabditina</taxon>
        <taxon>Diplogasteromorpha</taxon>
        <taxon>Diplogasteroidea</taxon>
        <taxon>Neodiplogasteridae</taxon>
        <taxon>Pristionchus</taxon>
    </lineage>
</organism>
<dbReference type="GO" id="GO:0000981">
    <property type="term" value="F:DNA-binding transcription factor activity, RNA polymerase II-specific"/>
    <property type="evidence" value="ECO:0007669"/>
    <property type="project" value="TreeGrafter"/>
</dbReference>
<evidence type="ECO:0000313" key="7">
    <source>
        <dbReference type="Proteomes" id="UP001328107"/>
    </source>
</evidence>
<dbReference type="PROSITE" id="PS00028">
    <property type="entry name" value="ZINC_FINGER_C2H2_1"/>
    <property type="match status" value="3"/>
</dbReference>
<feature type="non-terminal residue" evidence="6">
    <location>
        <position position="1"/>
    </location>
</feature>
<dbReference type="Proteomes" id="UP001328107">
    <property type="component" value="Unassembled WGS sequence"/>
</dbReference>
<sequence length="372" mass="41303">QKLSIVLSTSTSNNFHQAHPKKYLTFSCSLGRTILLFFKTCSFLLSHQQGDRAFSELFTSINIFQLGGDGSVVPAPARPLFSPLETPNILARSTGGLMTAGPLSSGLGIFSSCATDFARAPIQLQMPPSSFPPHKHSNPTSPIVFTELGGCEADRIAATTISVAQPQQMDLRISASNYPTIMLQPTVTHDVDSIEHHESPAPSTSWSTIDNSIATTIYGGPSTSTSSTITIPDLKMCQPKQELFHDDILIRTPSVTPEERDQETLDRVGETVIKRRGRRVSMNRRLAVHICQQPGCNKKYSKSSHLKAHMRTHSGEKPYICEWNGCTWKFARSDELTRHFRKHTGQKPFQCSLCDRAFSRSDHLSLHMKRHN</sequence>
<dbReference type="GO" id="GO:0000978">
    <property type="term" value="F:RNA polymerase II cis-regulatory region sequence-specific DNA binding"/>
    <property type="evidence" value="ECO:0007669"/>
    <property type="project" value="TreeGrafter"/>
</dbReference>
<proteinExistence type="predicted"/>
<evidence type="ECO:0000256" key="1">
    <source>
        <dbReference type="ARBA" id="ARBA00022723"/>
    </source>
</evidence>
<dbReference type="SUPFAM" id="SSF57667">
    <property type="entry name" value="beta-beta-alpha zinc fingers"/>
    <property type="match status" value="2"/>
</dbReference>
<feature type="domain" description="C2H2-type" evidence="5">
    <location>
        <begin position="289"/>
        <end position="318"/>
    </location>
</feature>
<dbReference type="SMART" id="SM00355">
    <property type="entry name" value="ZnF_C2H2"/>
    <property type="match status" value="3"/>
</dbReference>
<dbReference type="AlphaFoldDB" id="A0AAN5C293"/>
<dbReference type="Gene3D" id="3.30.160.60">
    <property type="entry name" value="Classic Zinc Finger"/>
    <property type="match status" value="3"/>
</dbReference>
<name>A0AAN5C293_9BILA</name>
<evidence type="ECO:0000256" key="4">
    <source>
        <dbReference type="PROSITE-ProRule" id="PRU00042"/>
    </source>
</evidence>
<dbReference type="InterPro" id="IPR036236">
    <property type="entry name" value="Znf_C2H2_sf"/>
</dbReference>
<accession>A0AAN5C293</accession>
<reference evidence="7" key="1">
    <citation type="submission" date="2022-10" db="EMBL/GenBank/DDBJ databases">
        <title>Genome assembly of Pristionchus species.</title>
        <authorList>
            <person name="Yoshida K."/>
            <person name="Sommer R.J."/>
        </authorList>
    </citation>
    <scope>NUCLEOTIDE SEQUENCE [LARGE SCALE GENOMIC DNA]</scope>
    <source>
        <strain evidence="7">RS5460</strain>
    </source>
</reference>
<comment type="caution">
    <text evidence="6">The sequence shown here is derived from an EMBL/GenBank/DDBJ whole genome shotgun (WGS) entry which is preliminary data.</text>
</comment>
<keyword evidence="3" id="KW-0862">Zinc</keyword>
<dbReference type="FunFam" id="3.30.160.60:FF:000007">
    <property type="entry name" value="Basic krueppel-like factor 3"/>
    <property type="match status" value="1"/>
</dbReference>
<dbReference type="InterPro" id="IPR013087">
    <property type="entry name" value="Znf_C2H2_type"/>
</dbReference>
<keyword evidence="1" id="KW-0479">Metal-binding</keyword>
<keyword evidence="7" id="KW-1185">Reference proteome</keyword>
<dbReference type="Pfam" id="PF00096">
    <property type="entry name" value="zf-C2H2"/>
    <property type="match status" value="3"/>
</dbReference>
<protein>
    <recommendedName>
        <fullName evidence="5">C2H2-type domain-containing protein</fullName>
    </recommendedName>
</protein>